<evidence type="ECO:0000313" key="11">
    <source>
        <dbReference type="Proteomes" id="UP000287865"/>
    </source>
</evidence>
<reference evidence="8 10" key="2">
    <citation type="submission" date="2018-06" db="EMBL/GenBank/DDBJ databases">
        <title>Genomic Encyclopedia of Type Strains, Phase III (KMG-III): the genomes of soil and plant-associated and newly described type strains.</title>
        <authorList>
            <person name="Whitman W."/>
        </authorList>
    </citation>
    <scope>NUCLEOTIDE SEQUENCE [LARGE SCALE GENOMIC DNA]</scope>
    <source>
        <strain evidence="8 10">CGMCC 1.15366</strain>
    </source>
</reference>
<feature type="domain" description="Fumarate lyase N-terminal" evidence="6">
    <location>
        <begin position="12"/>
        <end position="336"/>
    </location>
</feature>
<evidence type="ECO:0000256" key="3">
    <source>
        <dbReference type="ARBA" id="ARBA00022532"/>
    </source>
</evidence>
<feature type="active site" evidence="5">
    <location>
        <position position="312"/>
    </location>
</feature>
<dbReference type="RefSeq" id="WP_111569474.1">
    <property type="nucleotide sequence ID" value="NZ_PIPK01000007.1"/>
</dbReference>
<dbReference type="EMBL" id="QLMD01000007">
    <property type="protein sequence ID" value="RAJ96808.1"/>
    <property type="molecule type" value="Genomic_DNA"/>
</dbReference>
<dbReference type="InterPro" id="IPR008948">
    <property type="entry name" value="L-Aspartase-like"/>
</dbReference>
<dbReference type="OrthoDB" id="9802809at2"/>
<proteinExistence type="inferred from homology"/>
<feature type="active site" description="Proton donor/acceptor" evidence="5">
    <location>
        <position position="182"/>
    </location>
</feature>
<gene>
    <name evidence="5" type="primary">fumC</name>
    <name evidence="9" type="synonym">aspA</name>
    <name evidence="8" type="ORF">B0I24_10710</name>
    <name evidence="9" type="ORF">CWE07_09220</name>
</gene>
<comment type="miscellaneous">
    <text evidence="5">There are 2 substrate-binding sites: the catalytic A site, and the non-catalytic B site that may play a role in the transfer of substrate or product between the active site and the solvent. Alternatively, the B site may bind allosteric effectors.</text>
</comment>
<evidence type="ECO:0000259" key="6">
    <source>
        <dbReference type="Pfam" id="PF00206"/>
    </source>
</evidence>
<dbReference type="PROSITE" id="PS00163">
    <property type="entry name" value="FUMARATE_LYASES"/>
    <property type="match status" value="1"/>
</dbReference>
<keyword evidence="4 5" id="KW-0456">Lyase</keyword>
<dbReference type="InterPro" id="IPR018951">
    <property type="entry name" value="Fumarase_C_C"/>
</dbReference>
<dbReference type="GO" id="GO:0004333">
    <property type="term" value="F:fumarate hydratase activity"/>
    <property type="evidence" value="ECO:0007669"/>
    <property type="project" value="UniProtKB-UniRule"/>
</dbReference>
<dbReference type="InterPro" id="IPR022761">
    <property type="entry name" value="Fumarate_lyase_N"/>
</dbReference>
<comment type="subunit">
    <text evidence="5">Homotetramer.</text>
</comment>
<evidence type="ECO:0000313" key="9">
    <source>
        <dbReference type="EMBL" id="RUO24246.1"/>
    </source>
</evidence>
<evidence type="ECO:0000256" key="4">
    <source>
        <dbReference type="ARBA" id="ARBA00023239"/>
    </source>
</evidence>
<dbReference type="PANTHER" id="PTHR11444">
    <property type="entry name" value="ASPARTATEAMMONIA/ARGININOSUCCINATE/ADENYLOSUCCINATE LYASE"/>
    <property type="match status" value="1"/>
</dbReference>
<feature type="binding site" description="in site B" evidence="5">
    <location>
        <begin position="123"/>
        <end position="126"/>
    </location>
    <ligand>
        <name>substrate</name>
    </ligand>
</feature>
<dbReference type="SUPFAM" id="SSF48557">
    <property type="entry name" value="L-aspartase-like"/>
    <property type="match status" value="1"/>
</dbReference>
<sequence length="459" mass="49581">MSEYRTEHDSMGEVKVPADAMYGAQTQRAVDNFTLSDLQMPFAFIRAVALIKYCAAEANQELALLSGDKADAIKQAALEVFEGQWQKQFPVDVFQTGSGTSTNMNVNEVLAHLAKRATGVEVHPNDDVNLGQSSNDVIPTAIQVSAARRITRKLLPALKYLQNTLAEKSAQLEDVVKTGRTHLMDAMPLTMAQELDTWQFQIAQAAERLEALLPQLHALPQGGTAIGTGVNCHSDFSAHFCRSLSEFTEMPFTPSTNKFAGIAGQDLAVAVMGGISALSAVMMKISNDLRWMNSGPLSGIAEIELKALQPGSSIMPGKVNPVIPEAVCMACAQVMGNQTTVTVAAQSGNFQLNVMLPVIAYNLLQSIELMTRSAYALADKAIRDFHVNREHVSAALDKNPILVTALNPVIGYEQAAKIAKRAYQEKRPVREVAAEMTDLSDAELAKLLDPAKLTQGGLD</sequence>
<dbReference type="GO" id="GO:0006099">
    <property type="term" value="P:tricarboxylic acid cycle"/>
    <property type="evidence" value="ECO:0007669"/>
    <property type="project" value="UniProtKB-UniRule"/>
</dbReference>
<dbReference type="Proteomes" id="UP000249203">
    <property type="component" value="Unassembled WGS sequence"/>
</dbReference>
<feature type="binding site" evidence="5">
    <location>
        <position position="181"/>
    </location>
    <ligand>
        <name>substrate</name>
    </ligand>
</feature>
<dbReference type="Gene3D" id="1.10.40.30">
    <property type="entry name" value="Fumarase/aspartase (C-terminal domain)"/>
    <property type="match status" value="1"/>
</dbReference>
<comment type="function">
    <text evidence="5">Involved in the TCA cycle. Catalyzes the stereospecific interconversion of fumarate to L-malate.</text>
</comment>
<keyword evidence="3 5" id="KW-0816">Tricarboxylic acid cycle</keyword>
<comment type="similarity">
    <text evidence="1 5">Belongs to the class-II fumarase/aspartase family. Fumarase subfamily.</text>
</comment>
<dbReference type="UniPathway" id="UPA00223">
    <property type="reaction ID" value="UER01007"/>
</dbReference>
<comment type="pathway">
    <text evidence="5">Carbohydrate metabolism; tricarboxylic acid cycle; (S)-malate from fumarate: step 1/1.</text>
</comment>
<dbReference type="InterPro" id="IPR000362">
    <property type="entry name" value="Fumarate_lyase_fam"/>
</dbReference>
<feature type="binding site" evidence="5">
    <location>
        <begin position="98"/>
        <end position="100"/>
    </location>
    <ligand>
        <name>substrate</name>
    </ligand>
</feature>
<dbReference type="FunFam" id="1.10.40.30:FF:000002">
    <property type="entry name" value="Fumarate hydratase class II"/>
    <property type="match status" value="1"/>
</dbReference>
<feature type="site" description="Important for catalytic activity" evidence="5">
    <location>
        <position position="325"/>
    </location>
</feature>
<accession>A0A327WY33</accession>
<dbReference type="EMBL" id="PIPK01000007">
    <property type="protein sequence ID" value="RUO24246.1"/>
    <property type="molecule type" value="Genomic_DNA"/>
</dbReference>
<dbReference type="PRINTS" id="PR00149">
    <property type="entry name" value="FUMRATELYASE"/>
</dbReference>
<feature type="domain" description="Fumarase C C-terminal" evidence="7">
    <location>
        <begin position="402"/>
        <end position="455"/>
    </location>
</feature>
<dbReference type="PANTHER" id="PTHR11444:SF22">
    <property type="entry name" value="FUMARATE HYDRATASE CLASS II"/>
    <property type="match status" value="1"/>
</dbReference>
<dbReference type="AlphaFoldDB" id="A0A327WY33"/>
<evidence type="ECO:0000256" key="5">
    <source>
        <dbReference type="HAMAP-Rule" id="MF_00743"/>
    </source>
</evidence>
<evidence type="ECO:0000313" key="10">
    <source>
        <dbReference type="Proteomes" id="UP000249203"/>
    </source>
</evidence>
<dbReference type="Proteomes" id="UP000287865">
    <property type="component" value="Unassembled WGS sequence"/>
</dbReference>
<evidence type="ECO:0000256" key="1">
    <source>
        <dbReference type="ARBA" id="ARBA00009084"/>
    </source>
</evidence>
<dbReference type="InterPro" id="IPR020557">
    <property type="entry name" value="Fumarate_lyase_CS"/>
</dbReference>
<comment type="subcellular location">
    <subcellularLocation>
        <location evidence="5">Cytoplasm</location>
    </subcellularLocation>
</comment>
<dbReference type="CDD" id="cd01362">
    <property type="entry name" value="Fumarase_classII"/>
    <property type="match status" value="1"/>
</dbReference>
<feature type="binding site" evidence="5">
    <location>
        <begin position="318"/>
        <end position="320"/>
    </location>
    <ligand>
        <name>substrate</name>
    </ligand>
</feature>
<reference evidence="9 11" key="1">
    <citation type="journal article" date="2018" name="Front. Microbiol.">
        <title>Genome-Based Analysis Reveals the Taxonomy and Diversity of the Family Idiomarinaceae.</title>
        <authorList>
            <person name="Liu Y."/>
            <person name="Lai Q."/>
            <person name="Shao Z."/>
        </authorList>
    </citation>
    <scope>NUCLEOTIDE SEQUENCE [LARGE SCALE GENOMIC DNA]</scope>
    <source>
        <strain evidence="9 11">CF12-14</strain>
    </source>
</reference>
<feature type="binding site" evidence="5">
    <location>
        <begin position="133"/>
        <end position="135"/>
    </location>
    <ligand>
        <name>substrate</name>
    </ligand>
</feature>
<dbReference type="HAMAP" id="MF_00743">
    <property type="entry name" value="FumaraseC"/>
    <property type="match status" value="1"/>
</dbReference>
<comment type="caution">
    <text evidence="8">The sequence shown here is derived from an EMBL/GenBank/DDBJ whole genome shotgun (WGS) entry which is preliminary data.</text>
</comment>
<dbReference type="GO" id="GO:0005737">
    <property type="term" value="C:cytoplasm"/>
    <property type="evidence" value="ECO:0007669"/>
    <property type="project" value="UniProtKB-SubCell"/>
</dbReference>
<keyword evidence="11" id="KW-1185">Reference proteome</keyword>
<dbReference type="Pfam" id="PF10415">
    <property type="entry name" value="FumaraseC_C"/>
    <property type="match status" value="1"/>
</dbReference>
<dbReference type="GO" id="GO:0006106">
    <property type="term" value="P:fumarate metabolic process"/>
    <property type="evidence" value="ECO:0007669"/>
    <property type="project" value="InterPro"/>
</dbReference>
<dbReference type="PRINTS" id="PR00145">
    <property type="entry name" value="ARGSUCLYASE"/>
</dbReference>
<feature type="binding site" evidence="5">
    <location>
        <position position="313"/>
    </location>
    <ligand>
        <name>substrate</name>
    </ligand>
</feature>
<dbReference type="Gene3D" id="1.10.275.10">
    <property type="entry name" value="Fumarase/aspartase (N-terminal domain)"/>
    <property type="match status" value="1"/>
</dbReference>
<evidence type="ECO:0000256" key="2">
    <source>
        <dbReference type="ARBA" id="ARBA00022490"/>
    </source>
</evidence>
<dbReference type="FunFam" id="1.10.275.10:FF:000001">
    <property type="entry name" value="Fumarate hydratase, mitochondrial"/>
    <property type="match status" value="1"/>
</dbReference>
<organism evidence="8 10">
    <name type="scientific">Aliidiomarina maris</name>
    <dbReference type="NCBI Taxonomy" id="531312"/>
    <lineage>
        <taxon>Bacteria</taxon>
        <taxon>Pseudomonadati</taxon>
        <taxon>Pseudomonadota</taxon>
        <taxon>Gammaproteobacteria</taxon>
        <taxon>Alteromonadales</taxon>
        <taxon>Idiomarinaceae</taxon>
        <taxon>Aliidiomarina</taxon>
    </lineage>
</organism>
<evidence type="ECO:0000259" key="7">
    <source>
        <dbReference type="Pfam" id="PF10415"/>
    </source>
</evidence>
<dbReference type="NCBIfam" id="NF008909">
    <property type="entry name" value="PRK12273.1"/>
    <property type="match status" value="1"/>
</dbReference>
<dbReference type="InterPro" id="IPR005677">
    <property type="entry name" value="Fum_hydII"/>
</dbReference>
<protein>
    <recommendedName>
        <fullName evidence="5">Fumarate hydratase class II</fullName>
        <shortName evidence="5">Fumarase C</shortName>
        <ecNumber evidence="5">4.2.1.2</ecNumber>
    </recommendedName>
    <alternativeName>
        <fullName evidence="5">Aerobic fumarase</fullName>
    </alternativeName>
    <alternativeName>
        <fullName evidence="5">Iron-independent fumarase</fullName>
    </alternativeName>
</protein>
<evidence type="ECO:0000313" key="8">
    <source>
        <dbReference type="EMBL" id="RAJ96808.1"/>
    </source>
</evidence>
<comment type="catalytic activity">
    <reaction evidence="5">
        <text>(S)-malate = fumarate + H2O</text>
        <dbReference type="Rhea" id="RHEA:12460"/>
        <dbReference type="ChEBI" id="CHEBI:15377"/>
        <dbReference type="ChEBI" id="CHEBI:15589"/>
        <dbReference type="ChEBI" id="CHEBI:29806"/>
        <dbReference type="EC" id="4.2.1.2"/>
    </reaction>
</comment>
<dbReference type="Gene3D" id="1.20.200.10">
    <property type="entry name" value="Fumarase/aspartase (Central domain)"/>
    <property type="match status" value="1"/>
</dbReference>
<keyword evidence="2 5" id="KW-0963">Cytoplasm</keyword>
<dbReference type="EC" id="4.2.1.2" evidence="5"/>
<dbReference type="InterPro" id="IPR024083">
    <property type="entry name" value="Fumarase/histidase_N"/>
</dbReference>
<dbReference type="Pfam" id="PF00206">
    <property type="entry name" value="Lyase_1"/>
    <property type="match status" value="1"/>
</dbReference>
<name>A0A327WY33_9GAMM</name>
<dbReference type="FunFam" id="1.20.200.10:FF:000001">
    <property type="entry name" value="Fumarate hydratase, mitochondrial"/>
    <property type="match status" value="1"/>
</dbReference>